<proteinExistence type="predicted"/>
<dbReference type="AlphaFoldDB" id="A0A384K4Z1"/>
<name>A0A384K4Z1_BOTFB</name>
<evidence type="ECO:0000313" key="3">
    <source>
        <dbReference type="Proteomes" id="UP000001798"/>
    </source>
</evidence>
<reference evidence="2 3" key="2">
    <citation type="journal article" date="2012" name="Eukaryot. Cell">
        <title>Genome update of Botrytis cinerea strains B05.10 and T4.</title>
        <authorList>
            <person name="Staats M."/>
            <person name="van Kan J.A."/>
        </authorList>
    </citation>
    <scope>NUCLEOTIDE SEQUENCE [LARGE SCALE GENOMIC DNA]</scope>
    <source>
        <strain evidence="2 3">B05.10</strain>
    </source>
</reference>
<dbReference type="VEuPathDB" id="FungiDB:Bcin15g04100"/>
<gene>
    <name evidence="2" type="ORF">BCIN_15g04100</name>
</gene>
<organism evidence="2 3">
    <name type="scientific">Botryotinia fuckeliana (strain B05.10)</name>
    <name type="common">Noble rot fungus</name>
    <name type="synonym">Botrytis cinerea</name>
    <dbReference type="NCBI Taxonomy" id="332648"/>
    <lineage>
        <taxon>Eukaryota</taxon>
        <taxon>Fungi</taxon>
        <taxon>Dikarya</taxon>
        <taxon>Ascomycota</taxon>
        <taxon>Pezizomycotina</taxon>
        <taxon>Leotiomycetes</taxon>
        <taxon>Helotiales</taxon>
        <taxon>Sclerotiniaceae</taxon>
        <taxon>Botrytis</taxon>
    </lineage>
</organism>
<dbReference type="EMBL" id="CP009819">
    <property type="protein sequence ID" value="ATZ57900.1"/>
    <property type="molecule type" value="Genomic_DNA"/>
</dbReference>
<evidence type="ECO:0000313" key="2">
    <source>
        <dbReference type="EMBL" id="ATZ57900.1"/>
    </source>
</evidence>
<keyword evidence="3" id="KW-1185">Reference proteome</keyword>
<keyword evidence="1" id="KW-0732">Signal</keyword>
<dbReference type="GeneID" id="5426093"/>
<accession>A0A384K4Z1</accession>
<dbReference type="RefSeq" id="XP_024553427.1">
    <property type="nucleotide sequence ID" value="XM_024697611.1"/>
</dbReference>
<feature type="signal peptide" evidence="1">
    <location>
        <begin position="1"/>
        <end position="20"/>
    </location>
</feature>
<evidence type="ECO:0000256" key="1">
    <source>
        <dbReference type="SAM" id="SignalP"/>
    </source>
</evidence>
<protein>
    <submittedName>
        <fullName evidence="2">Uncharacterized protein</fullName>
    </submittedName>
</protein>
<reference evidence="2 3" key="3">
    <citation type="journal article" date="2017" name="Mol. Plant Pathol.">
        <title>A gapless genome sequence of the fungus Botrytis cinerea.</title>
        <authorList>
            <person name="Van Kan J.A."/>
            <person name="Stassen J.H."/>
            <person name="Mosbach A."/>
            <person name="Van Der Lee T.A."/>
            <person name="Faino L."/>
            <person name="Farmer A.D."/>
            <person name="Papasotiriou D.G."/>
            <person name="Zhou S."/>
            <person name="Seidl M.F."/>
            <person name="Cottam E."/>
            <person name="Edel D."/>
            <person name="Hahn M."/>
            <person name="Schwartz D.C."/>
            <person name="Dietrich R.A."/>
            <person name="Widdison S."/>
            <person name="Scalliet G."/>
        </authorList>
    </citation>
    <scope>NUCLEOTIDE SEQUENCE [LARGE SCALE GENOMIC DNA]</scope>
    <source>
        <strain evidence="2 3">B05.10</strain>
    </source>
</reference>
<sequence>MHFLTQTLVAAAFLAGAVFSVPQGVPPNGSGGGDQSTVRFISFFFPPLSFPL</sequence>
<reference evidence="2 3" key="1">
    <citation type="journal article" date="2011" name="PLoS Genet.">
        <title>Genomic analysis of the necrotrophic fungal pathogens Sclerotinia sclerotiorum and Botrytis cinerea.</title>
        <authorList>
            <person name="Amselem J."/>
            <person name="Cuomo C.A."/>
            <person name="van Kan J.A."/>
            <person name="Viaud M."/>
            <person name="Benito E.P."/>
            <person name="Couloux A."/>
            <person name="Coutinho P.M."/>
            <person name="de Vries R.P."/>
            <person name="Dyer P.S."/>
            <person name="Fillinger S."/>
            <person name="Fournier E."/>
            <person name="Gout L."/>
            <person name="Hahn M."/>
            <person name="Kohn L."/>
            <person name="Lapalu N."/>
            <person name="Plummer K.M."/>
            <person name="Pradier J.M."/>
            <person name="Quevillon E."/>
            <person name="Sharon A."/>
            <person name="Simon A."/>
            <person name="ten Have A."/>
            <person name="Tudzynski B."/>
            <person name="Tudzynski P."/>
            <person name="Wincker P."/>
            <person name="Andrew M."/>
            <person name="Anthouard V."/>
            <person name="Beever R.E."/>
            <person name="Beffa R."/>
            <person name="Benoit I."/>
            <person name="Bouzid O."/>
            <person name="Brault B."/>
            <person name="Chen Z."/>
            <person name="Choquer M."/>
            <person name="Collemare J."/>
            <person name="Cotton P."/>
            <person name="Danchin E.G."/>
            <person name="Da Silva C."/>
            <person name="Gautier A."/>
            <person name="Giraud C."/>
            <person name="Giraud T."/>
            <person name="Gonzalez C."/>
            <person name="Grossetete S."/>
            <person name="Guldener U."/>
            <person name="Henrissat B."/>
            <person name="Howlett B.J."/>
            <person name="Kodira C."/>
            <person name="Kretschmer M."/>
            <person name="Lappartient A."/>
            <person name="Leroch M."/>
            <person name="Levis C."/>
            <person name="Mauceli E."/>
            <person name="Neuveglise C."/>
            <person name="Oeser B."/>
            <person name="Pearson M."/>
            <person name="Poulain J."/>
            <person name="Poussereau N."/>
            <person name="Quesneville H."/>
            <person name="Rascle C."/>
            <person name="Schumacher J."/>
            <person name="Segurens B."/>
            <person name="Sexton A."/>
            <person name="Silva E."/>
            <person name="Sirven C."/>
            <person name="Soanes D.M."/>
            <person name="Talbot N.J."/>
            <person name="Templeton M."/>
            <person name="Yandava C."/>
            <person name="Yarden O."/>
            <person name="Zeng Q."/>
            <person name="Rollins J.A."/>
            <person name="Lebrun M.H."/>
            <person name="Dickman M."/>
        </authorList>
    </citation>
    <scope>NUCLEOTIDE SEQUENCE [LARGE SCALE GENOMIC DNA]</scope>
    <source>
        <strain evidence="2 3">B05.10</strain>
    </source>
</reference>
<feature type="chain" id="PRO_5016582918" evidence="1">
    <location>
        <begin position="21"/>
        <end position="52"/>
    </location>
</feature>
<dbReference type="Proteomes" id="UP000001798">
    <property type="component" value="Chromosome 15"/>
</dbReference>
<dbReference type="OrthoDB" id="3455126at2759"/>